<sequence length="75" mass="8493">MKEITMTVTNTKALELLGKNVSFEMDLTVPEIYKGSFPSIQNIDVQVEAVLIHISGDHEILVGDIFYPLKEIRMK</sequence>
<protein>
    <submittedName>
        <fullName evidence="1">Uncharacterized protein</fullName>
    </submittedName>
</protein>
<name>V9M677_9GAMM</name>
<dbReference type="RefSeq" id="WP_032072970.1">
    <property type="nucleotide sequence ID" value="NC_025118.1"/>
</dbReference>
<proteinExistence type="predicted"/>
<geneLocation type="plasmid" evidence="1">
    <name>pM131-9</name>
</geneLocation>
<organism evidence="1">
    <name type="scientific">Acinetobacter sp. M131</name>
    <dbReference type="NCBI Taxonomy" id="1280052"/>
    <lineage>
        <taxon>Bacteria</taxon>
        <taxon>Pseudomonadati</taxon>
        <taxon>Pseudomonadota</taxon>
        <taxon>Gammaproteobacteria</taxon>
        <taxon>Moraxellales</taxon>
        <taxon>Moraxellaceae</taxon>
        <taxon>Acinetobacter</taxon>
    </lineage>
</organism>
<evidence type="ECO:0000313" key="1">
    <source>
        <dbReference type="EMBL" id="AGC70590.1"/>
    </source>
</evidence>
<dbReference type="EMBL" id="JX101640">
    <property type="protein sequence ID" value="AGC70590.1"/>
    <property type="molecule type" value="Genomic_DNA"/>
</dbReference>
<reference evidence="1" key="1">
    <citation type="submission" date="2012-05" db="EMBL/GenBank/DDBJ databases">
        <title>Sequencing and Analysis of an oxa-58 oxacillinase-encoding plasmid from Acinetobacter spp.</title>
        <authorList>
            <person name="Peng S.-M."/>
            <person name="Liao T.-L."/>
            <person name="Lin A.-C."/>
            <person name="Huang T.-W."/>
            <person name="Lauderdale T.-L."/>
            <person name="Chen Y.-T."/>
        </authorList>
    </citation>
    <scope>NUCLEOTIDE SEQUENCE</scope>
    <source>
        <strain evidence="1">M131</strain>
        <plasmid evidence="1">pM131-9</plasmid>
    </source>
</reference>
<keyword evidence="1" id="KW-0614">Plasmid</keyword>
<accession>V9M677</accession>
<dbReference type="AlphaFoldDB" id="V9M677"/>